<dbReference type="EMBL" id="DS547098">
    <property type="protein sequence ID" value="EDR09802.1"/>
    <property type="molecule type" value="Genomic_DNA"/>
</dbReference>
<proteinExistence type="predicted"/>
<dbReference type="InParanoid" id="B0D5M8"/>
<evidence type="ECO:0000313" key="1">
    <source>
        <dbReference type="EMBL" id="EDR09802.1"/>
    </source>
</evidence>
<reference evidence="1 2" key="1">
    <citation type="journal article" date="2008" name="Nature">
        <title>The genome of Laccaria bicolor provides insights into mycorrhizal symbiosis.</title>
        <authorList>
            <person name="Martin F."/>
            <person name="Aerts A."/>
            <person name="Ahren D."/>
            <person name="Brun A."/>
            <person name="Danchin E.G.J."/>
            <person name="Duchaussoy F."/>
            <person name="Gibon J."/>
            <person name="Kohler A."/>
            <person name="Lindquist E."/>
            <person name="Pereda V."/>
            <person name="Salamov A."/>
            <person name="Shapiro H.J."/>
            <person name="Wuyts J."/>
            <person name="Blaudez D."/>
            <person name="Buee M."/>
            <person name="Brokstein P."/>
            <person name="Canbaeck B."/>
            <person name="Cohen D."/>
            <person name="Courty P.E."/>
            <person name="Coutinho P.M."/>
            <person name="Delaruelle C."/>
            <person name="Detter J.C."/>
            <person name="Deveau A."/>
            <person name="DiFazio S."/>
            <person name="Duplessis S."/>
            <person name="Fraissinet-Tachet L."/>
            <person name="Lucic E."/>
            <person name="Frey-Klett P."/>
            <person name="Fourrey C."/>
            <person name="Feussner I."/>
            <person name="Gay G."/>
            <person name="Grimwood J."/>
            <person name="Hoegger P.J."/>
            <person name="Jain P."/>
            <person name="Kilaru S."/>
            <person name="Labbe J."/>
            <person name="Lin Y.C."/>
            <person name="Legue V."/>
            <person name="Le Tacon F."/>
            <person name="Marmeisse R."/>
            <person name="Melayah D."/>
            <person name="Montanini B."/>
            <person name="Muratet M."/>
            <person name="Nehls U."/>
            <person name="Niculita-Hirzel H."/>
            <person name="Oudot-Le Secq M.P."/>
            <person name="Peter M."/>
            <person name="Quesneville H."/>
            <person name="Rajashekar B."/>
            <person name="Reich M."/>
            <person name="Rouhier N."/>
            <person name="Schmutz J."/>
            <person name="Yin T."/>
            <person name="Chalot M."/>
            <person name="Henrissat B."/>
            <person name="Kuees U."/>
            <person name="Lucas S."/>
            <person name="Van de Peer Y."/>
            <person name="Podila G.K."/>
            <person name="Polle A."/>
            <person name="Pukkila P.J."/>
            <person name="Richardson P.M."/>
            <person name="Rouze P."/>
            <person name="Sanders I.R."/>
            <person name="Stajich J.E."/>
            <person name="Tunlid A."/>
            <person name="Tuskan G."/>
            <person name="Grigoriev I.V."/>
        </authorList>
    </citation>
    <scope>NUCLEOTIDE SEQUENCE [LARGE SCALE GENOMIC DNA]</scope>
    <source>
        <strain evidence="2">S238N-H82 / ATCC MYA-4686</strain>
    </source>
</reference>
<protein>
    <submittedName>
        <fullName evidence="1">Predicted protein</fullName>
    </submittedName>
</protein>
<name>B0D5M8_LACBS</name>
<dbReference type="GeneID" id="6075222"/>
<accession>B0D5M8</accession>
<dbReference type="AlphaFoldDB" id="B0D5M8"/>
<dbReference type="RefSeq" id="XP_001879187.1">
    <property type="nucleotide sequence ID" value="XM_001879152.1"/>
</dbReference>
<evidence type="ECO:0000313" key="2">
    <source>
        <dbReference type="Proteomes" id="UP000001194"/>
    </source>
</evidence>
<dbReference type="HOGENOM" id="CLU_1305054_0_0_1"/>
<organism evidence="2">
    <name type="scientific">Laccaria bicolor (strain S238N-H82 / ATCC MYA-4686)</name>
    <name type="common">Bicoloured deceiver</name>
    <name type="synonym">Laccaria laccata var. bicolor</name>
    <dbReference type="NCBI Taxonomy" id="486041"/>
    <lineage>
        <taxon>Eukaryota</taxon>
        <taxon>Fungi</taxon>
        <taxon>Dikarya</taxon>
        <taxon>Basidiomycota</taxon>
        <taxon>Agaricomycotina</taxon>
        <taxon>Agaricomycetes</taxon>
        <taxon>Agaricomycetidae</taxon>
        <taxon>Agaricales</taxon>
        <taxon>Agaricineae</taxon>
        <taxon>Hydnangiaceae</taxon>
        <taxon>Laccaria</taxon>
    </lineage>
</organism>
<dbReference type="KEGG" id="lbc:LACBIDRAFT_293699"/>
<sequence>MARIPFSLTYPDFHPLPLLPPSLNPLFAAANPLQVTRSTLRHVELGSHHVLAFKRPFRLPVKRGIYKIDCTAHAHAHDTLSPLGRPLPTLTLPIHPSPHPSHQQSPFKFITTSPLSDIVPTQPCHNQHPDVLSPSVVATGTHIAAPSKTNTQNYLTIPPRAIPASHSNLSVRSSSFCMSPALSHILLSAISCAFHEFKAAPGQHKHTANVI</sequence>
<keyword evidence="2" id="KW-1185">Reference proteome</keyword>
<dbReference type="Proteomes" id="UP000001194">
    <property type="component" value="Unassembled WGS sequence"/>
</dbReference>
<gene>
    <name evidence="1" type="ORF">LACBIDRAFT_293699</name>
</gene>